<dbReference type="Proteomes" id="UP000541154">
    <property type="component" value="Unassembled WGS sequence"/>
</dbReference>
<name>A0A8H6A438_PETAA</name>
<gene>
    <name evidence="2" type="ORF">ETB97_001819</name>
</gene>
<keyword evidence="1" id="KW-0812">Transmembrane</keyword>
<proteinExistence type="predicted"/>
<comment type="caution">
    <text evidence="2">The sequence shown here is derived from an EMBL/GenBank/DDBJ whole genome shotgun (WGS) entry which is preliminary data.</text>
</comment>
<reference evidence="2 3" key="1">
    <citation type="submission" date="2019-04" db="EMBL/GenBank/DDBJ databases">
        <title>Aspergillus burnettii sp. nov., novel species from soil in southeast Queensland.</title>
        <authorList>
            <person name="Gilchrist C.L.M."/>
            <person name="Pitt J.I."/>
            <person name="Lange L."/>
            <person name="Lacey H.J."/>
            <person name="Vuong D."/>
            <person name="Midgley D.J."/>
            <person name="Greenfield P."/>
            <person name="Bradbury M."/>
            <person name="Lacey E."/>
            <person name="Busk P.K."/>
            <person name="Pilgaard B."/>
            <person name="Chooi Y.H."/>
            <person name="Piggott A.M."/>
        </authorList>
    </citation>
    <scope>NUCLEOTIDE SEQUENCE [LARGE SCALE GENOMIC DNA]</scope>
    <source>
        <strain evidence="2 3">FRR 5400</strain>
    </source>
</reference>
<feature type="transmembrane region" description="Helical" evidence="1">
    <location>
        <begin position="20"/>
        <end position="41"/>
    </location>
</feature>
<evidence type="ECO:0000313" key="2">
    <source>
        <dbReference type="EMBL" id="KAF5860230.1"/>
    </source>
</evidence>
<sequence length="77" mass="8354">MPWLYNINDETERLSSILPVYSQFSILGGLSASAILPPSLGTINHWFYKRRGLTTGVSCISGGPDHPSGEVGGQIRH</sequence>
<keyword evidence="3" id="KW-1185">Reference proteome</keyword>
<evidence type="ECO:0000256" key="1">
    <source>
        <dbReference type="SAM" id="Phobius"/>
    </source>
</evidence>
<protein>
    <submittedName>
        <fullName evidence="2">Uncharacterized protein</fullName>
    </submittedName>
</protein>
<keyword evidence="1" id="KW-0472">Membrane</keyword>
<accession>A0A8H6A438</accession>
<keyword evidence="1" id="KW-1133">Transmembrane helix</keyword>
<dbReference type="AlphaFoldDB" id="A0A8H6A438"/>
<dbReference type="EMBL" id="SPNV01000137">
    <property type="protein sequence ID" value="KAF5860230.1"/>
    <property type="molecule type" value="Genomic_DNA"/>
</dbReference>
<evidence type="ECO:0000313" key="3">
    <source>
        <dbReference type="Proteomes" id="UP000541154"/>
    </source>
</evidence>
<organism evidence="2 3">
    <name type="scientific">Petromyces alliaceus</name>
    <name type="common">Aspergillus alliaceus</name>
    <dbReference type="NCBI Taxonomy" id="209559"/>
    <lineage>
        <taxon>Eukaryota</taxon>
        <taxon>Fungi</taxon>
        <taxon>Dikarya</taxon>
        <taxon>Ascomycota</taxon>
        <taxon>Pezizomycotina</taxon>
        <taxon>Eurotiomycetes</taxon>
        <taxon>Eurotiomycetidae</taxon>
        <taxon>Eurotiales</taxon>
        <taxon>Aspergillaceae</taxon>
        <taxon>Aspergillus</taxon>
        <taxon>Aspergillus subgen. Circumdati</taxon>
    </lineage>
</organism>